<organism evidence="1">
    <name type="scientific">viral metagenome</name>
    <dbReference type="NCBI Taxonomy" id="1070528"/>
    <lineage>
        <taxon>unclassified sequences</taxon>
        <taxon>metagenomes</taxon>
        <taxon>organismal metagenomes</taxon>
    </lineage>
</organism>
<proteinExistence type="predicted"/>
<accession>A0A6C0E610</accession>
<dbReference type="AlphaFoldDB" id="A0A6C0E610"/>
<protein>
    <submittedName>
        <fullName evidence="1">Uncharacterized protein</fullName>
    </submittedName>
</protein>
<reference evidence="1" key="1">
    <citation type="journal article" date="2020" name="Nature">
        <title>Giant virus diversity and host interactions through global metagenomics.</title>
        <authorList>
            <person name="Schulz F."/>
            <person name="Roux S."/>
            <person name="Paez-Espino D."/>
            <person name="Jungbluth S."/>
            <person name="Walsh D.A."/>
            <person name="Denef V.J."/>
            <person name="McMahon K.D."/>
            <person name="Konstantinidis K.T."/>
            <person name="Eloe-Fadrosh E.A."/>
            <person name="Kyrpides N.C."/>
            <person name="Woyke T."/>
        </authorList>
    </citation>
    <scope>NUCLEOTIDE SEQUENCE</scope>
    <source>
        <strain evidence="1">GVMAG-M-3300023179-132</strain>
    </source>
</reference>
<evidence type="ECO:0000313" key="1">
    <source>
        <dbReference type="EMBL" id="QHT24071.1"/>
    </source>
</evidence>
<sequence>MQLRSGKITNWSPAYCRKQKQLMCNLVDARVSSGNCANVFLLTSVFEIFQHMNSDLPKQDLEEFCGYIVTAYEKSFTLMYQLIEMTYSEVRRPKSDKAKIMFVRALLEIDRIQEYLTGLIKKHQAEMFQFGHSQSHKKGLAPPDKTQERDKARLYMENLSKCLCHIYRVEHDETFYGVYEYGNGEYTYIEIFDYYFGENYYEPENVYYDDFLQTTKIYFDIPRVF</sequence>
<dbReference type="EMBL" id="MN739738">
    <property type="protein sequence ID" value="QHT24071.1"/>
    <property type="molecule type" value="Genomic_DNA"/>
</dbReference>
<name>A0A6C0E610_9ZZZZ</name>